<keyword evidence="7" id="KW-1185">Reference proteome</keyword>
<dbReference type="InterPro" id="IPR036058">
    <property type="entry name" value="Kazal_dom_sf"/>
</dbReference>
<dbReference type="Gene3D" id="3.30.60.30">
    <property type="match status" value="1"/>
</dbReference>
<evidence type="ECO:0000256" key="3">
    <source>
        <dbReference type="ARBA" id="ARBA00023157"/>
    </source>
</evidence>
<dbReference type="EMBL" id="WSZM01000199">
    <property type="protein sequence ID" value="KAF4038365.1"/>
    <property type="molecule type" value="Genomic_DNA"/>
</dbReference>
<dbReference type="AlphaFoldDB" id="A0A833T6V0"/>
<keyword evidence="2" id="KW-0722">Serine protease inhibitor</keyword>
<reference evidence="5" key="1">
    <citation type="submission" date="2020-04" db="EMBL/GenBank/DDBJ databases">
        <title>Hybrid Assembly of Korean Phytophthora infestans isolates.</title>
        <authorList>
            <person name="Prokchorchik M."/>
            <person name="Lee Y."/>
            <person name="Seo J."/>
            <person name="Cho J.-H."/>
            <person name="Park Y.-E."/>
            <person name="Jang D.-C."/>
            <person name="Im J.-S."/>
            <person name="Choi J.-G."/>
            <person name="Park H.-J."/>
            <person name="Lee G.-B."/>
            <person name="Lee Y.-G."/>
            <person name="Hong S.-Y."/>
            <person name="Cho K."/>
            <person name="Sohn K.H."/>
        </authorList>
    </citation>
    <scope>NUCLEOTIDE SEQUENCE</scope>
    <source>
        <strain evidence="5">KR_1_A1</strain>
        <strain evidence="6">KR_2_A2</strain>
    </source>
</reference>
<dbReference type="InterPro" id="IPR002350">
    <property type="entry name" value="Kazal_dom"/>
</dbReference>
<dbReference type="Pfam" id="PF07648">
    <property type="entry name" value="Kazal_2"/>
    <property type="match status" value="1"/>
</dbReference>
<dbReference type="CDD" id="cd00104">
    <property type="entry name" value="KAZAL_FS"/>
    <property type="match status" value="1"/>
</dbReference>
<dbReference type="GO" id="GO:0005576">
    <property type="term" value="C:extracellular region"/>
    <property type="evidence" value="ECO:0007669"/>
    <property type="project" value="TreeGrafter"/>
</dbReference>
<accession>A0A833T6V0</accession>
<dbReference type="SUPFAM" id="SSF100895">
    <property type="entry name" value="Kazal-type serine protease inhibitors"/>
    <property type="match status" value="1"/>
</dbReference>
<evidence type="ECO:0000259" key="4">
    <source>
        <dbReference type="PROSITE" id="PS51465"/>
    </source>
</evidence>
<dbReference type="Proteomes" id="UP000602510">
    <property type="component" value="Unassembled WGS sequence"/>
</dbReference>
<comment type="caution">
    <text evidence="5">The sequence shown here is derived from an EMBL/GenBank/DDBJ whole genome shotgun (WGS) entry which is preliminary data.</text>
</comment>
<evidence type="ECO:0000256" key="1">
    <source>
        <dbReference type="ARBA" id="ARBA00022690"/>
    </source>
</evidence>
<keyword evidence="1" id="KW-0646">Protease inhibitor</keyword>
<keyword evidence="3" id="KW-1015">Disulfide bond</keyword>
<feature type="domain" description="Kazal-like" evidence="4">
    <location>
        <begin position="108"/>
        <end position="160"/>
    </location>
</feature>
<evidence type="ECO:0000313" key="5">
    <source>
        <dbReference type="EMBL" id="KAF4038365.1"/>
    </source>
</evidence>
<evidence type="ECO:0000256" key="2">
    <source>
        <dbReference type="ARBA" id="ARBA00022900"/>
    </source>
</evidence>
<proteinExistence type="predicted"/>
<gene>
    <name evidence="5" type="ORF">GN244_ATG09536</name>
    <name evidence="6" type="ORF">GN958_ATG20105</name>
</gene>
<organism evidence="5 7">
    <name type="scientific">Phytophthora infestans</name>
    <name type="common">Potato late blight agent</name>
    <name type="synonym">Botrytis infestans</name>
    <dbReference type="NCBI Taxonomy" id="4787"/>
    <lineage>
        <taxon>Eukaryota</taxon>
        <taxon>Sar</taxon>
        <taxon>Stramenopiles</taxon>
        <taxon>Oomycota</taxon>
        <taxon>Peronosporomycetes</taxon>
        <taxon>Peronosporales</taxon>
        <taxon>Peronosporaceae</taxon>
        <taxon>Phytophthora</taxon>
    </lineage>
</organism>
<protein>
    <submittedName>
        <fullName evidence="5">Kazal-type serine protease inhibitor domain</fullName>
    </submittedName>
</protein>
<name>A0A833T6V0_PHYIN</name>
<evidence type="ECO:0000313" key="6">
    <source>
        <dbReference type="EMBL" id="KAF4130651.1"/>
    </source>
</evidence>
<dbReference type="PANTHER" id="PTHR10913">
    <property type="entry name" value="FOLLISTATIN-RELATED"/>
    <property type="match status" value="1"/>
</dbReference>
<evidence type="ECO:0000313" key="7">
    <source>
        <dbReference type="Proteomes" id="UP000602510"/>
    </source>
</evidence>
<dbReference type="SMART" id="SM00280">
    <property type="entry name" value="KAZAL"/>
    <property type="match status" value="1"/>
</dbReference>
<sequence>MAFVNLLRTCTRSAYRFTTAHGVHQCSTSGSSRNFGTSEAADYITVDPATLTKVNLQNQLPGPVTSISTANPALFMGIGPEIFPGEPGYKDRLDPSSSGSVSGSGSVGSLIVTCAPACPSDDKPVCGTDGVTYRNSCELGVAACHNPFKGIAKKSDGPCN</sequence>
<dbReference type="PROSITE" id="PS51465">
    <property type="entry name" value="KAZAL_2"/>
    <property type="match status" value="1"/>
</dbReference>
<dbReference type="PANTHER" id="PTHR10913:SF45">
    <property type="entry name" value="FOLLISTATIN, ISOFORM A-RELATED"/>
    <property type="match status" value="1"/>
</dbReference>
<dbReference type="InterPro" id="IPR050653">
    <property type="entry name" value="Prot_Inhib_GrowthFact_Antg"/>
</dbReference>
<dbReference type="Proteomes" id="UP000704712">
    <property type="component" value="Unassembled WGS sequence"/>
</dbReference>
<dbReference type="EMBL" id="JAACNO010002811">
    <property type="protein sequence ID" value="KAF4130651.1"/>
    <property type="molecule type" value="Genomic_DNA"/>
</dbReference>